<organism evidence="1 2">
    <name type="scientific">Dendrobium thyrsiflorum</name>
    <name type="common">Pinecone-like raceme dendrobium</name>
    <name type="synonym">Orchid</name>
    <dbReference type="NCBI Taxonomy" id="117978"/>
    <lineage>
        <taxon>Eukaryota</taxon>
        <taxon>Viridiplantae</taxon>
        <taxon>Streptophyta</taxon>
        <taxon>Embryophyta</taxon>
        <taxon>Tracheophyta</taxon>
        <taxon>Spermatophyta</taxon>
        <taxon>Magnoliopsida</taxon>
        <taxon>Liliopsida</taxon>
        <taxon>Asparagales</taxon>
        <taxon>Orchidaceae</taxon>
        <taxon>Epidendroideae</taxon>
        <taxon>Malaxideae</taxon>
        <taxon>Dendrobiinae</taxon>
        <taxon>Dendrobium</taxon>
    </lineage>
</organism>
<evidence type="ECO:0000313" key="1">
    <source>
        <dbReference type="EMBL" id="KAL0923977.1"/>
    </source>
</evidence>
<sequence>MESSCTGAVEDEKFLSFIMKDEREDLFPPSFVSSILRNMELCVEVSPVGGVESVMSSKSEKFKCKQMIDEAEVNINPSSSFKEFDVMIQVVLIPNVDVIAVIWFPLVGTSKENRSGLSRCSGFGLQWDPIPSKLMDVSVLYFDVQGLLVVCLKAVDISSKWKAVLEIMDLKLLWLIEKILSVTLFTSMMSIKSSVPTKEEVAIWSLGIKDISFIFYLHYEIIVMKFEILPSFHFLPNWEF</sequence>
<name>A0ABD0VN28_DENTH</name>
<dbReference type="EMBL" id="JANQDX010000005">
    <property type="protein sequence ID" value="KAL0923977.1"/>
    <property type="molecule type" value="Genomic_DNA"/>
</dbReference>
<dbReference type="AlphaFoldDB" id="A0ABD0VN28"/>
<dbReference type="Proteomes" id="UP001552299">
    <property type="component" value="Unassembled WGS sequence"/>
</dbReference>
<reference evidence="1 2" key="1">
    <citation type="journal article" date="2024" name="Plant Biotechnol. J.">
        <title>Dendrobium thyrsiflorum genome and its molecular insights into genes involved in important horticultural traits.</title>
        <authorList>
            <person name="Chen B."/>
            <person name="Wang J.Y."/>
            <person name="Zheng P.J."/>
            <person name="Li K.L."/>
            <person name="Liang Y.M."/>
            <person name="Chen X.F."/>
            <person name="Zhang C."/>
            <person name="Zhao X."/>
            <person name="He X."/>
            <person name="Zhang G.Q."/>
            <person name="Liu Z.J."/>
            <person name="Xu Q."/>
        </authorList>
    </citation>
    <scope>NUCLEOTIDE SEQUENCE [LARGE SCALE GENOMIC DNA]</scope>
    <source>
        <strain evidence="1">GZMU011</strain>
    </source>
</reference>
<protein>
    <submittedName>
        <fullName evidence="1">Uncharacterized protein</fullName>
    </submittedName>
</protein>
<keyword evidence="2" id="KW-1185">Reference proteome</keyword>
<gene>
    <name evidence="1" type="ORF">M5K25_004771</name>
</gene>
<comment type="caution">
    <text evidence="1">The sequence shown here is derived from an EMBL/GenBank/DDBJ whole genome shotgun (WGS) entry which is preliminary data.</text>
</comment>
<evidence type="ECO:0000313" key="2">
    <source>
        <dbReference type="Proteomes" id="UP001552299"/>
    </source>
</evidence>
<proteinExistence type="predicted"/>
<accession>A0ABD0VN28</accession>